<dbReference type="Proteomes" id="UP000799439">
    <property type="component" value="Unassembled WGS sequence"/>
</dbReference>
<evidence type="ECO:0000313" key="4">
    <source>
        <dbReference type="Proteomes" id="UP000799439"/>
    </source>
</evidence>
<dbReference type="OrthoDB" id="159229at2759"/>
<reference evidence="3" key="1">
    <citation type="journal article" date="2020" name="Stud. Mycol.">
        <title>101 Dothideomycetes genomes: a test case for predicting lifestyles and emergence of pathogens.</title>
        <authorList>
            <person name="Haridas S."/>
            <person name="Albert R."/>
            <person name="Binder M."/>
            <person name="Bloem J."/>
            <person name="Labutti K."/>
            <person name="Salamov A."/>
            <person name="Andreopoulos B."/>
            <person name="Baker S."/>
            <person name="Barry K."/>
            <person name="Bills G."/>
            <person name="Bluhm B."/>
            <person name="Cannon C."/>
            <person name="Castanera R."/>
            <person name="Culley D."/>
            <person name="Daum C."/>
            <person name="Ezra D."/>
            <person name="Gonzalez J."/>
            <person name="Henrissat B."/>
            <person name="Kuo A."/>
            <person name="Liang C."/>
            <person name="Lipzen A."/>
            <person name="Lutzoni F."/>
            <person name="Magnuson J."/>
            <person name="Mondo S."/>
            <person name="Nolan M."/>
            <person name="Ohm R."/>
            <person name="Pangilinan J."/>
            <person name="Park H.-J."/>
            <person name="Ramirez L."/>
            <person name="Alfaro M."/>
            <person name="Sun H."/>
            <person name="Tritt A."/>
            <person name="Yoshinaga Y."/>
            <person name="Zwiers L.-H."/>
            <person name="Turgeon B."/>
            <person name="Goodwin S."/>
            <person name="Spatafora J."/>
            <person name="Crous P."/>
            <person name="Grigoriev I."/>
        </authorList>
    </citation>
    <scope>NUCLEOTIDE SEQUENCE</scope>
    <source>
        <strain evidence="3">CBS 260.36</strain>
    </source>
</reference>
<gene>
    <name evidence="3" type="ORF">K461DRAFT_281325</name>
</gene>
<organism evidence="3 4">
    <name type="scientific">Myriangium duriaei CBS 260.36</name>
    <dbReference type="NCBI Taxonomy" id="1168546"/>
    <lineage>
        <taxon>Eukaryota</taxon>
        <taxon>Fungi</taxon>
        <taxon>Dikarya</taxon>
        <taxon>Ascomycota</taxon>
        <taxon>Pezizomycotina</taxon>
        <taxon>Dothideomycetes</taxon>
        <taxon>Dothideomycetidae</taxon>
        <taxon>Myriangiales</taxon>
        <taxon>Myriangiaceae</taxon>
        <taxon>Myriangium</taxon>
    </lineage>
</organism>
<evidence type="ECO:0000256" key="1">
    <source>
        <dbReference type="SAM" id="MobiDB-lite"/>
    </source>
</evidence>
<evidence type="ECO:0008006" key="5">
    <source>
        <dbReference type="Google" id="ProtNLM"/>
    </source>
</evidence>
<dbReference type="AlphaFoldDB" id="A0A9P4IX41"/>
<feature type="chain" id="PRO_5040223313" description="Superoxide dismutase copper/zinc binding domain-containing protein" evidence="2">
    <location>
        <begin position="19"/>
        <end position="272"/>
    </location>
</feature>
<dbReference type="InterPro" id="IPR036423">
    <property type="entry name" value="SOD-like_Cu/Zn_dom_sf"/>
</dbReference>
<accession>A0A9P4IX41</accession>
<evidence type="ECO:0000256" key="2">
    <source>
        <dbReference type="SAM" id="SignalP"/>
    </source>
</evidence>
<feature type="region of interest" description="Disordered" evidence="1">
    <location>
        <begin position="219"/>
        <end position="245"/>
    </location>
</feature>
<dbReference type="Gene3D" id="2.60.40.200">
    <property type="entry name" value="Superoxide dismutase, copper/zinc binding domain"/>
    <property type="match status" value="1"/>
</dbReference>
<evidence type="ECO:0000313" key="3">
    <source>
        <dbReference type="EMBL" id="KAF2150080.1"/>
    </source>
</evidence>
<feature type="non-terminal residue" evidence="3">
    <location>
        <position position="272"/>
    </location>
</feature>
<comment type="caution">
    <text evidence="3">The sequence shown here is derived from an EMBL/GenBank/DDBJ whole genome shotgun (WGS) entry which is preliminary data.</text>
</comment>
<dbReference type="SUPFAM" id="SSF49329">
    <property type="entry name" value="Cu,Zn superoxide dismutase-like"/>
    <property type="match status" value="1"/>
</dbReference>
<feature type="compositionally biased region" description="Low complexity" evidence="1">
    <location>
        <begin position="226"/>
        <end position="245"/>
    </location>
</feature>
<protein>
    <recommendedName>
        <fullName evidence="5">Superoxide dismutase copper/zinc binding domain-containing protein</fullName>
    </recommendedName>
</protein>
<proteinExistence type="predicted"/>
<feature type="signal peptide" evidence="2">
    <location>
        <begin position="1"/>
        <end position="18"/>
    </location>
</feature>
<keyword evidence="2" id="KW-0732">Signal</keyword>
<dbReference type="EMBL" id="ML996090">
    <property type="protein sequence ID" value="KAF2150080.1"/>
    <property type="molecule type" value="Genomic_DNA"/>
</dbReference>
<dbReference type="GO" id="GO:0006801">
    <property type="term" value="P:superoxide metabolic process"/>
    <property type="evidence" value="ECO:0007669"/>
    <property type="project" value="InterPro"/>
</dbReference>
<keyword evidence="4" id="KW-1185">Reference proteome</keyword>
<name>A0A9P4IX41_9PEZI</name>
<sequence>MRSVASLALGAALAAAQGVPPPPPVLLTTTKSAVLPVLPTPFSGVETLEGAIIAKGPPNASYVGLGGSAQVQSNLPSATYAATLPAQAFNGLTGTNPSGTISISSNQGDTGVTFVYHIHDSPVPSDGNCTSTLAHFDVTNVGEYYPCIVSSPQNCQTGDVAGKHGAIMASTFTTSYKELYLSTDPSSQYFVGTKSIVIHTSNTTRLTCANFQLTGGSGSGNGTGTSGANSTSTSSGSGSGTSSTAPAQYTGAASKVVAGGAVAGLAGIFAML</sequence>
<dbReference type="GO" id="GO:0046872">
    <property type="term" value="F:metal ion binding"/>
    <property type="evidence" value="ECO:0007669"/>
    <property type="project" value="InterPro"/>
</dbReference>